<feature type="region of interest" description="Disordered" evidence="1">
    <location>
        <begin position="1"/>
        <end position="77"/>
    </location>
</feature>
<dbReference type="FunFam" id="2.60.40.2700:FF:000001">
    <property type="entry name" value="Transmembrane protein"/>
    <property type="match status" value="1"/>
</dbReference>
<evidence type="ECO:0000313" key="2">
    <source>
        <dbReference type="EMBL" id="KAL0417380.1"/>
    </source>
</evidence>
<comment type="caution">
    <text evidence="2">The sequence shown here is derived from an EMBL/GenBank/DDBJ whole genome shotgun (WGS) entry which is preliminary data.</text>
</comment>
<proteinExistence type="predicted"/>
<dbReference type="PANTHER" id="PTHR31149:SF10">
    <property type="entry name" value="OS05G0100900 PROTEIN"/>
    <property type="match status" value="1"/>
</dbReference>
<feature type="compositionally biased region" description="Polar residues" evidence="1">
    <location>
        <begin position="1"/>
        <end position="19"/>
    </location>
</feature>
<dbReference type="PANTHER" id="PTHR31149">
    <property type="entry name" value="EXPRESSED PROTEIN"/>
    <property type="match status" value="1"/>
</dbReference>
<reference evidence="2" key="1">
    <citation type="submission" date="2020-06" db="EMBL/GenBank/DDBJ databases">
        <authorList>
            <person name="Li T."/>
            <person name="Hu X."/>
            <person name="Zhang T."/>
            <person name="Song X."/>
            <person name="Zhang H."/>
            <person name="Dai N."/>
            <person name="Sheng W."/>
            <person name="Hou X."/>
            <person name="Wei L."/>
        </authorList>
    </citation>
    <scope>NUCLEOTIDE SEQUENCE</scope>
    <source>
        <strain evidence="2">KEN1</strain>
        <tissue evidence="2">Leaf</tissue>
    </source>
</reference>
<dbReference type="GO" id="GO:0005886">
    <property type="term" value="C:plasma membrane"/>
    <property type="evidence" value="ECO:0007669"/>
    <property type="project" value="TreeGrafter"/>
</dbReference>
<dbReference type="Gene3D" id="2.60.40.2700">
    <property type="match status" value="1"/>
</dbReference>
<protein>
    <submittedName>
        <fullName evidence="2">Uncharacterized protein</fullName>
    </submittedName>
</protein>
<gene>
    <name evidence="2" type="ORF">Slati_3569900</name>
</gene>
<sequence length="226" mass="25054">ESVPTSLNEKVPSSDSRATSGDLLGRPQSGLGDLLKNSEHDALGEYPYIASRDSPSQTKLHQPDTRRQQNDLEPSANWTWKASEYPINLDDPNSSCSPYLPPVLEEPSSFFSEVADDDPPPAIEGLQISGEAFPGWQLQACGYSINGTTSCNFEWVRHLEDGSFNYIDGAKQPTYLVTADDVDTYLAIEVQPLDDRKRKFMALYRGSSFEADEVRLAKGNLLILQH</sequence>
<dbReference type="EMBL" id="JACGWN010000012">
    <property type="protein sequence ID" value="KAL0417380.1"/>
    <property type="molecule type" value="Genomic_DNA"/>
</dbReference>
<accession>A0AAW2UKD4</accession>
<evidence type="ECO:0000256" key="1">
    <source>
        <dbReference type="SAM" id="MobiDB-lite"/>
    </source>
</evidence>
<dbReference type="AlphaFoldDB" id="A0AAW2UKD4"/>
<feature type="compositionally biased region" description="Basic and acidic residues" evidence="1">
    <location>
        <begin position="61"/>
        <end position="70"/>
    </location>
</feature>
<feature type="non-terminal residue" evidence="2">
    <location>
        <position position="1"/>
    </location>
</feature>
<organism evidence="2">
    <name type="scientific">Sesamum latifolium</name>
    <dbReference type="NCBI Taxonomy" id="2727402"/>
    <lineage>
        <taxon>Eukaryota</taxon>
        <taxon>Viridiplantae</taxon>
        <taxon>Streptophyta</taxon>
        <taxon>Embryophyta</taxon>
        <taxon>Tracheophyta</taxon>
        <taxon>Spermatophyta</taxon>
        <taxon>Magnoliopsida</taxon>
        <taxon>eudicotyledons</taxon>
        <taxon>Gunneridae</taxon>
        <taxon>Pentapetalae</taxon>
        <taxon>asterids</taxon>
        <taxon>lamiids</taxon>
        <taxon>Lamiales</taxon>
        <taxon>Pedaliaceae</taxon>
        <taxon>Sesamum</taxon>
    </lineage>
</organism>
<reference evidence="2" key="2">
    <citation type="journal article" date="2024" name="Plant">
        <title>Genomic evolution and insights into agronomic trait innovations of Sesamum species.</title>
        <authorList>
            <person name="Miao H."/>
            <person name="Wang L."/>
            <person name="Qu L."/>
            <person name="Liu H."/>
            <person name="Sun Y."/>
            <person name="Le M."/>
            <person name="Wang Q."/>
            <person name="Wei S."/>
            <person name="Zheng Y."/>
            <person name="Lin W."/>
            <person name="Duan Y."/>
            <person name="Cao H."/>
            <person name="Xiong S."/>
            <person name="Wang X."/>
            <person name="Wei L."/>
            <person name="Li C."/>
            <person name="Ma Q."/>
            <person name="Ju M."/>
            <person name="Zhao R."/>
            <person name="Li G."/>
            <person name="Mu C."/>
            <person name="Tian Q."/>
            <person name="Mei H."/>
            <person name="Zhang T."/>
            <person name="Gao T."/>
            <person name="Zhang H."/>
        </authorList>
    </citation>
    <scope>NUCLEOTIDE SEQUENCE</scope>
    <source>
        <strain evidence="2">KEN1</strain>
    </source>
</reference>
<name>A0AAW2UKD4_9LAMI</name>